<dbReference type="PANTHER" id="PTHR24121">
    <property type="entry name" value="NO MECHANORECEPTOR POTENTIAL C, ISOFORM D-RELATED"/>
    <property type="match status" value="1"/>
</dbReference>
<reference evidence="2 3" key="4">
    <citation type="journal article" date="2011" name="BMC Genomics">
        <title>RNA-Seq improves annotation of protein-coding genes in the cucumber genome.</title>
        <authorList>
            <person name="Li Z."/>
            <person name="Zhang Z."/>
            <person name="Yan P."/>
            <person name="Huang S."/>
            <person name="Fei Z."/>
            <person name="Lin K."/>
        </authorList>
    </citation>
    <scope>NUCLEOTIDE SEQUENCE [LARGE SCALE GENOMIC DNA]</scope>
    <source>
        <strain evidence="3">cv. 9930</strain>
    </source>
</reference>
<dbReference type="InterPro" id="IPR002110">
    <property type="entry name" value="Ankyrin_rpt"/>
</dbReference>
<organism evidence="2 3">
    <name type="scientific">Cucumis sativus</name>
    <name type="common">Cucumber</name>
    <dbReference type="NCBI Taxonomy" id="3659"/>
    <lineage>
        <taxon>Eukaryota</taxon>
        <taxon>Viridiplantae</taxon>
        <taxon>Streptophyta</taxon>
        <taxon>Embryophyta</taxon>
        <taxon>Tracheophyta</taxon>
        <taxon>Spermatophyta</taxon>
        <taxon>Magnoliopsida</taxon>
        <taxon>eudicotyledons</taxon>
        <taxon>Gunneridae</taxon>
        <taxon>Pentapetalae</taxon>
        <taxon>rosids</taxon>
        <taxon>fabids</taxon>
        <taxon>Cucurbitales</taxon>
        <taxon>Cucurbitaceae</taxon>
        <taxon>Benincaseae</taxon>
        <taxon>Cucumis</taxon>
    </lineage>
</organism>
<dbReference type="SUPFAM" id="SSF48403">
    <property type="entry name" value="Ankyrin repeat"/>
    <property type="match status" value="1"/>
</dbReference>
<evidence type="ECO:0000313" key="3">
    <source>
        <dbReference type="Proteomes" id="UP000029981"/>
    </source>
</evidence>
<feature type="repeat" description="ANK" evidence="1">
    <location>
        <begin position="75"/>
        <end position="97"/>
    </location>
</feature>
<protein>
    <submittedName>
        <fullName evidence="2">Uncharacterized protein</fullName>
    </submittedName>
</protein>
<name>A0A0A0M3P4_CUCSA</name>
<dbReference type="Proteomes" id="UP000029981">
    <property type="component" value="Chromosome 1"/>
</dbReference>
<dbReference type="Pfam" id="PF12796">
    <property type="entry name" value="Ank_2"/>
    <property type="match status" value="1"/>
</dbReference>
<dbReference type="EMBL" id="CM002922">
    <property type="protein sequence ID" value="KGN66841.1"/>
    <property type="molecule type" value="Genomic_DNA"/>
</dbReference>
<dbReference type="Gramene" id="KGN66841">
    <property type="protein sequence ID" value="KGN66841"/>
    <property type="gene ID" value="Csa_1G700680"/>
</dbReference>
<dbReference type="PROSITE" id="PS50088">
    <property type="entry name" value="ANK_REPEAT"/>
    <property type="match status" value="2"/>
</dbReference>
<evidence type="ECO:0000313" key="2">
    <source>
        <dbReference type="EMBL" id="KGN66841.1"/>
    </source>
</evidence>
<sequence>MDFLMTMIEPYRAVIKEEWKKVKEELKDETKIVFPMTASRDTALHLAVYSGGEEPLRTLLVGIFEMDEAFWRNSAGNTPLHEAATVGNLAAVKLLVEYKKEDLVAENIYGETPLFRAARCGHLEIVNYILEDCEDFFSRCSRHWTNRKGNPIIHAAIQSQKFDVVLKLTEFDKSLLEMTNLEGKTALHVLANMPSAFQSGYPMKFFESIIYNRKTQNPSS</sequence>
<reference evidence="2 3" key="2">
    <citation type="journal article" date="2009" name="PLoS ONE">
        <title>An integrated genetic and cytogenetic map of the cucumber genome.</title>
        <authorList>
            <person name="Ren Y."/>
            <person name="Zhang Z."/>
            <person name="Liu J."/>
            <person name="Staub J.E."/>
            <person name="Han Y."/>
            <person name="Cheng Z."/>
            <person name="Li X."/>
            <person name="Lu J."/>
            <person name="Miao H."/>
            <person name="Kang H."/>
            <person name="Xie B."/>
            <person name="Gu X."/>
            <person name="Wang X."/>
            <person name="Du Y."/>
            <person name="Jin W."/>
            <person name="Huang S."/>
        </authorList>
    </citation>
    <scope>NUCLEOTIDE SEQUENCE [LARGE SCALE GENOMIC DNA]</scope>
    <source>
        <strain evidence="3">cv. 9930</strain>
    </source>
</reference>
<dbReference type="AlphaFoldDB" id="A0A0A0M3P4"/>
<accession>A0A0A0M3P4</accession>
<dbReference type="OMA" id="WSEIRIF"/>
<dbReference type="Gene3D" id="1.25.40.20">
    <property type="entry name" value="Ankyrin repeat-containing domain"/>
    <property type="match status" value="1"/>
</dbReference>
<dbReference type="PANTHER" id="PTHR24121:SF29">
    <property type="match status" value="1"/>
</dbReference>
<keyword evidence="1" id="KW-0040">ANK repeat</keyword>
<reference evidence="2 3" key="3">
    <citation type="journal article" date="2010" name="BMC Genomics">
        <title>Transcriptome sequencing and comparative analysis of cucumber flowers with different sex types.</title>
        <authorList>
            <person name="Guo S."/>
            <person name="Zheng Y."/>
            <person name="Joung J.G."/>
            <person name="Liu S."/>
            <person name="Zhang Z."/>
            <person name="Crasta O.R."/>
            <person name="Sobral B.W."/>
            <person name="Xu Y."/>
            <person name="Huang S."/>
            <person name="Fei Z."/>
        </authorList>
    </citation>
    <scope>NUCLEOTIDE SEQUENCE [LARGE SCALE GENOMIC DNA]</scope>
    <source>
        <strain evidence="3">cv. 9930</strain>
    </source>
</reference>
<dbReference type="InterPro" id="IPR036770">
    <property type="entry name" value="Ankyrin_rpt-contain_sf"/>
</dbReference>
<feature type="repeat" description="ANK" evidence="1">
    <location>
        <begin position="109"/>
        <end position="131"/>
    </location>
</feature>
<reference evidence="2 3" key="1">
    <citation type="journal article" date="2009" name="Nat. Genet.">
        <title>The genome of the cucumber, Cucumis sativus L.</title>
        <authorList>
            <person name="Huang S."/>
            <person name="Li R."/>
            <person name="Zhang Z."/>
            <person name="Li L."/>
            <person name="Gu X."/>
            <person name="Fan W."/>
            <person name="Lucas W.J."/>
            <person name="Wang X."/>
            <person name="Xie B."/>
            <person name="Ni P."/>
            <person name="Ren Y."/>
            <person name="Zhu H."/>
            <person name="Li J."/>
            <person name="Lin K."/>
            <person name="Jin W."/>
            <person name="Fei Z."/>
            <person name="Li G."/>
            <person name="Staub J."/>
            <person name="Kilian A."/>
            <person name="van der Vossen E.A."/>
            <person name="Wu Y."/>
            <person name="Guo J."/>
            <person name="He J."/>
            <person name="Jia Z."/>
            <person name="Ren Y."/>
            <person name="Tian G."/>
            <person name="Lu Y."/>
            <person name="Ruan J."/>
            <person name="Qian W."/>
            <person name="Wang M."/>
            <person name="Huang Q."/>
            <person name="Li B."/>
            <person name="Xuan Z."/>
            <person name="Cao J."/>
            <person name="Asan"/>
            <person name="Wu Z."/>
            <person name="Zhang J."/>
            <person name="Cai Q."/>
            <person name="Bai Y."/>
            <person name="Zhao B."/>
            <person name="Han Y."/>
            <person name="Li Y."/>
            <person name="Li X."/>
            <person name="Wang S."/>
            <person name="Shi Q."/>
            <person name="Liu S."/>
            <person name="Cho W.K."/>
            <person name="Kim J.Y."/>
            <person name="Xu Y."/>
            <person name="Heller-Uszynska K."/>
            <person name="Miao H."/>
            <person name="Cheng Z."/>
            <person name="Zhang S."/>
            <person name="Wu J."/>
            <person name="Yang Y."/>
            <person name="Kang H."/>
            <person name="Li M."/>
            <person name="Liang H."/>
            <person name="Ren X."/>
            <person name="Shi Z."/>
            <person name="Wen M."/>
            <person name="Jian M."/>
            <person name="Yang H."/>
            <person name="Zhang G."/>
            <person name="Yang Z."/>
            <person name="Chen R."/>
            <person name="Liu S."/>
            <person name="Li J."/>
            <person name="Ma L."/>
            <person name="Liu H."/>
            <person name="Zhou Y."/>
            <person name="Zhao J."/>
            <person name="Fang X."/>
            <person name="Li G."/>
            <person name="Fang L."/>
            <person name="Li Y."/>
            <person name="Liu D."/>
            <person name="Zheng H."/>
            <person name="Zhang Y."/>
            <person name="Qin N."/>
            <person name="Li Z."/>
            <person name="Yang G."/>
            <person name="Yang S."/>
            <person name="Bolund L."/>
            <person name="Kristiansen K."/>
            <person name="Zheng H."/>
            <person name="Li S."/>
            <person name="Zhang X."/>
            <person name="Yang H."/>
            <person name="Wang J."/>
            <person name="Sun R."/>
            <person name="Zhang B."/>
            <person name="Jiang S."/>
            <person name="Wang J."/>
            <person name="Du Y."/>
            <person name="Li S."/>
        </authorList>
    </citation>
    <scope>NUCLEOTIDE SEQUENCE [LARGE SCALE GENOMIC DNA]</scope>
    <source>
        <strain evidence="3">cv. 9930</strain>
    </source>
</reference>
<dbReference type="STRING" id="3659.A0A0A0M3P4"/>
<dbReference type="eggNOG" id="KOG0504">
    <property type="taxonomic scope" value="Eukaryota"/>
</dbReference>
<dbReference type="PROSITE" id="PS50297">
    <property type="entry name" value="ANK_REP_REGION"/>
    <property type="match status" value="2"/>
</dbReference>
<gene>
    <name evidence="2" type="ORF">Csa_1G700680</name>
</gene>
<keyword evidence="3" id="KW-1185">Reference proteome</keyword>
<proteinExistence type="predicted"/>
<dbReference type="SMART" id="SM00248">
    <property type="entry name" value="ANK"/>
    <property type="match status" value="4"/>
</dbReference>
<evidence type="ECO:0000256" key="1">
    <source>
        <dbReference type="PROSITE-ProRule" id="PRU00023"/>
    </source>
</evidence>